<keyword evidence="4 6" id="KW-0472">Membrane</keyword>
<sequence>MSYTASTSTSGGATSLWTRKIGPASRWLVAATIGISVLGFLHRATAGGRDPFALRLPNPLAAPWTLLTAGFYETSLIAFVAAGVALAEFATYFERAWGARELLKFVAVTQIASYLGVYGLILVDSAVTFNREILLGRTHHTCGTGALICGFVVAFRQVIPEHTVSLFRIIRVRIKHLPPTYLLGSTLLYVLGLIRVEYYILLCGFITSWIYLRFYKMQDGLQGDRSDTFSFVSFLPEALQAPVTPSINAIHNVLMGFGIVPATGPPPQLPTDRRQVLYTETDTYAPSTPATGPPIHASSHHRLDDAERRRQLALKALESRLGEQASS</sequence>
<dbReference type="SUPFAM" id="SSF144091">
    <property type="entry name" value="Rhomboid-like"/>
    <property type="match status" value="1"/>
</dbReference>
<evidence type="ECO:0000256" key="5">
    <source>
        <dbReference type="SAM" id="MobiDB-lite"/>
    </source>
</evidence>
<dbReference type="Pfam" id="PF08551">
    <property type="entry name" value="DUF1751"/>
    <property type="match status" value="1"/>
</dbReference>
<dbReference type="PANTHER" id="PTHR13377">
    <property type="entry name" value="PLACENTAL PROTEIN 6"/>
    <property type="match status" value="1"/>
</dbReference>
<feature type="transmembrane region" description="Helical" evidence="6">
    <location>
        <begin position="64"/>
        <end position="90"/>
    </location>
</feature>
<dbReference type="GO" id="GO:0016020">
    <property type="term" value="C:membrane"/>
    <property type="evidence" value="ECO:0007669"/>
    <property type="project" value="UniProtKB-SubCell"/>
</dbReference>
<reference evidence="8" key="1">
    <citation type="journal article" date="2018" name="Nat. Microbiol.">
        <title>Leveraging single-cell genomics to expand the fungal tree of life.</title>
        <authorList>
            <person name="Ahrendt S.R."/>
            <person name="Quandt C.A."/>
            <person name="Ciobanu D."/>
            <person name="Clum A."/>
            <person name="Salamov A."/>
            <person name="Andreopoulos B."/>
            <person name="Cheng J.F."/>
            <person name="Woyke T."/>
            <person name="Pelin A."/>
            <person name="Henrissat B."/>
            <person name="Reynolds N.K."/>
            <person name="Benny G.L."/>
            <person name="Smith M.E."/>
            <person name="James T.Y."/>
            <person name="Grigoriev I.V."/>
        </authorList>
    </citation>
    <scope>NUCLEOTIDE SEQUENCE [LARGE SCALE GENOMIC DNA]</scope>
    <source>
        <strain evidence="8">ATCC 52028</strain>
    </source>
</reference>
<evidence type="ECO:0000256" key="2">
    <source>
        <dbReference type="ARBA" id="ARBA00022692"/>
    </source>
</evidence>
<evidence type="ECO:0000256" key="1">
    <source>
        <dbReference type="ARBA" id="ARBA00004141"/>
    </source>
</evidence>
<name>A0A4P9X856_9FUNG</name>
<evidence type="ECO:0008006" key="9">
    <source>
        <dbReference type="Google" id="ProtNLM"/>
    </source>
</evidence>
<keyword evidence="2 6" id="KW-0812">Transmembrane</keyword>
<evidence type="ECO:0000313" key="7">
    <source>
        <dbReference type="EMBL" id="RKP01412.1"/>
    </source>
</evidence>
<dbReference type="STRING" id="1555241.A0A4P9X856"/>
<dbReference type="OrthoDB" id="73612at2759"/>
<dbReference type="EMBL" id="ML014173">
    <property type="protein sequence ID" value="RKP01412.1"/>
    <property type="molecule type" value="Genomic_DNA"/>
</dbReference>
<comment type="subcellular location">
    <subcellularLocation>
        <location evidence="1">Membrane</location>
        <topology evidence="1">Multi-pass membrane protein</topology>
    </subcellularLocation>
</comment>
<dbReference type="Proteomes" id="UP000274922">
    <property type="component" value="Unassembled WGS sequence"/>
</dbReference>
<dbReference type="GO" id="GO:0005794">
    <property type="term" value="C:Golgi apparatus"/>
    <property type="evidence" value="ECO:0007669"/>
    <property type="project" value="TreeGrafter"/>
</dbReference>
<feature type="region of interest" description="Disordered" evidence="5">
    <location>
        <begin position="282"/>
        <end position="308"/>
    </location>
</feature>
<feature type="transmembrane region" description="Helical" evidence="6">
    <location>
        <begin position="187"/>
        <end position="212"/>
    </location>
</feature>
<accession>A0A4P9X856</accession>
<dbReference type="AlphaFoldDB" id="A0A4P9X856"/>
<protein>
    <recommendedName>
        <fullName evidence="9">DUF1751-domain-containing protein</fullName>
    </recommendedName>
</protein>
<dbReference type="Gene3D" id="1.20.1540.10">
    <property type="entry name" value="Rhomboid-like"/>
    <property type="match status" value="1"/>
</dbReference>
<dbReference type="FunFam" id="1.20.1540.10:FF:000004">
    <property type="entry name" value="Transmembrane protein 115"/>
    <property type="match status" value="1"/>
</dbReference>
<keyword evidence="3 6" id="KW-1133">Transmembrane helix</keyword>
<dbReference type="InterPro" id="IPR013861">
    <property type="entry name" value="TMEM115/Pdh1/Rbl19"/>
</dbReference>
<feature type="transmembrane region" description="Helical" evidence="6">
    <location>
        <begin position="27"/>
        <end position="44"/>
    </location>
</feature>
<feature type="transmembrane region" description="Helical" evidence="6">
    <location>
        <begin position="102"/>
        <end position="121"/>
    </location>
</feature>
<evidence type="ECO:0000256" key="6">
    <source>
        <dbReference type="SAM" id="Phobius"/>
    </source>
</evidence>
<proteinExistence type="predicted"/>
<keyword evidence="8" id="KW-1185">Reference proteome</keyword>
<organism evidence="7 8">
    <name type="scientific">Caulochytrium protostelioides</name>
    <dbReference type="NCBI Taxonomy" id="1555241"/>
    <lineage>
        <taxon>Eukaryota</taxon>
        <taxon>Fungi</taxon>
        <taxon>Fungi incertae sedis</taxon>
        <taxon>Chytridiomycota</taxon>
        <taxon>Chytridiomycota incertae sedis</taxon>
        <taxon>Chytridiomycetes</taxon>
        <taxon>Caulochytriales</taxon>
        <taxon>Caulochytriaceae</taxon>
        <taxon>Caulochytrium</taxon>
    </lineage>
</organism>
<dbReference type="SMART" id="SM01160">
    <property type="entry name" value="DUF1751"/>
    <property type="match status" value="1"/>
</dbReference>
<evidence type="ECO:0000256" key="4">
    <source>
        <dbReference type="ARBA" id="ARBA00023136"/>
    </source>
</evidence>
<evidence type="ECO:0000313" key="8">
    <source>
        <dbReference type="Proteomes" id="UP000274922"/>
    </source>
</evidence>
<dbReference type="GO" id="GO:0006890">
    <property type="term" value="P:retrograde vesicle-mediated transport, Golgi to endoplasmic reticulum"/>
    <property type="evidence" value="ECO:0007669"/>
    <property type="project" value="InterPro"/>
</dbReference>
<dbReference type="InterPro" id="IPR035952">
    <property type="entry name" value="Rhomboid-like_sf"/>
</dbReference>
<dbReference type="PANTHER" id="PTHR13377:SF3">
    <property type="entry name" value="TRANSMEMBRANE PROTEIN 115"/>
    <property type="match status" value="1"/>
</dbReference>
<evidence type="ECO:0000256" key="3">
    <source>
        <dbReference type="ARBA" id="ARBA00022989"/>
    </source>
</evidence>
<gene>
    <name evidence="7" type="ORF">CXG81DRAFT_29753</name>
</gene>